<dbReference type="CDD" id="cd18793">
    <property type="entry name" value="SF2_C_SNF"/>
    <property type="match status" value="1"/>
</dbReference>
<keyword evidence="2" id="KW-0547">Nucleotide-binding</keyword>
<dbReference type="Proteomes" id="UP000240760">
    <property type="component" value="Unassembled WGS sequence"/>
</dbReference>
<dbReference type="GO" id="GO:0008270">
    <property type="term" value="F:zinc ion binding"/>
    <property type="evidence" value="ECO:0007669"/>
    <property type="project" value="UniProtKB-KW"/>
</dbReference>
<dbReference type="Gene3D" id="3.40.50.300">
    <property type="entry name" value="P-loop containing nucleotide triphosphate hydrolases"/>
    <property type="match status" value="1"/>
</dbReference>
<dbReference type="GO" id="GO:0008094">
    <property type="term" value="F:ATP-dependent activity, acting on DNA"/>
    <property type="evidence" value="ECO:0007669"/>
    <property type="project" value="TreeGrafter"/>
</dbReference>
<dbReference type="InterPro" id="IPR000330">
    <property type="entry name" value="SNF2_N"/>
</dbReference>
<keyword evidence="13" id="KW-1185">Reference proteome</keyword>
<evidence type="ECO:0000256" key="5">
    <source>
        <dbReference type="ARBA" id="ARBA00022833"/>
    </source>
</evidence>
<keyword evidence="6" id="KW-0067">ATP-binding</keyword>
<dbReference type="PROSITE" id="PS51194">
    <property type="entry name" value="HELICASE_CTER"/>
    <property type="match status" value="1"/>
</dbReference>
<evidence type="ECO:0000259" key="11">
    <source>
        <dbReference type="PROSITE" id="PS51194"/>
    </source>
</evidence>
<keyword evidence="5" id="KW-0862">Zinc</keyword>
<dbReference type="Pfam" id="PF00176">
    <property type="entry name" value="SNF2-rel_dom"/>
    <property type="match status" value="1"/>
</dbReference>
<dbReference type="STRING" id="983965.A0A2T4C4A8"/>
<evidence type="ECO:0000256" key="7">
    <source>
        <dbReference type="PROSITE-ProRule" id="PRU00175"/>
    </source>
</evidence>
<dbReference type="CDD" id="cd18008">
    <property type="entry name" value="DEXDc_SHPRH-like"/>
    <property type="match status" value="1"/>
</dbReference>
<name>A0A2T4C4A8_TRILO</name>
<dbReference type="InterPro" id="IPR001650">
    <property type="entry name" value="Helicase_C-like"/>
</dbReference>
<organism evidence="12 13">
    <name type="scientific">Trichoderma longibrachiatum ATCC 18648</name>
    <dbReference type="NCBI Taxonomy" id="983965"/>
    <lineage>
        <taxon>Eukaryota</taxon>
        <taxon>Fungi</taxon>
        <taxon>Dikarya</taxon>
        <taxon>Ascomycota</taxon>
        <taxon>Pezizomycotina</taxon>
        <taxon>Sordariomycetes</taxon>
        <taxon>Hypocreomycetidae</taxon>
        <taxon>Hypocreales</taxon>
        <taxon>Hypocreaceae</taxon>
        <taxon>Trichoderma</taxon>
    </lineage>
</organism>
<feature type="domain" description="RING-type" evidence="9">
    <location>
        <begin position="588"/>
        <end position="638"/>
    </location>
</feature>
<dbReference type="PANTHER" id="PTHR45626">
    <property type="entry name" value="TRANSCRIPTION TERMINATION FACTOR 2-RELATED"/>
    <property type="match status" value="1"/>
</dbReference>
<dbReference type="InterPro" id="IPR001841">
    <property type="entry name" value="Znf_RING"/>
</dbReference>
<dbReference type="SUPFAM" id="SSF52540">
    <property type="entry name" value="P-loop containing nucleoside triphosphate hydrolases"/>
    <property type="match status" value="2"/>
</dbReference>
<dbReference type="PROSITE" id="PS00518">
    <property type="entry name" value="ZF_RING_1"/>
    <property type="match status" value="1"/>
</dbReference>
<dbReference type="PANTHER" id="PTHR45626:SF52">
    <property type="entry name" value="SINGLE-STRANDED DNA-DEPENDENT ATPASE (EUROFUNG)"/>
    <property type="match status" value="1"/>
</dbReference>
<evidence type="ECO:0000256" key="4">
    <source>
        <dbReference type="ARBA" id="ARBA00022801"/>
    </source>
</evidence>
<dbReference type="InterPro" id="IPR049730">
    <property type="entry name" value="SNF2/RAD54-like_C"/>
</dbReference>
<reference evidence="12 13" key="1">
    <citation type="submission" date="2016-07" db="EMBL/GenBank/DDBJ databases">
        <title>Multiple horizontal gene transfer events from other fungi enriched the ability of initially mycotrophic Trichoderma (Ascomycota) to feed on dead plant biomass.</title>
        <authorList>
            <consortium name="DOE Joint Genome Institute"/>
            <person name="Aerts A."/>
            <person name="Atanasova L."/>
            <person name="Chenthamara K."/>
            <person name="Zhang J."/>
            <person name="Grujic M."/>
            <person name="Henrissat B."/>
            <person name="Kuo A."/>
            <person name="Salamov A."/>
            <person name="Lipzen A."/>
            <person name="Labutti K."/>
            <person name="Barry K."/>
            <person name="Miao Y."/>
            <person name="Rahimi M.J."/>
            <person name="Shen Q."/>
            <person name="Grigoriev I.V."/>
            <person name="Kubicek C.P."/>
            <person name="Druzhinina I.S."/>
        </authorList>
    </citation>
    <scope>NUCLEOTIDE SEQUENCE [LARGE SCALE GENOMIC DNA]</scope>
    <source>
        <strain evidence="12 13">ATCC 18648</strain>
    </source>
</reference>
<dbReference type="InterPro" id="IPR014001">
    <property type="entry name" value="Helicase_ATP-bd"/>
</dbReference>
<dbReference type="GO" id="GO:0005524">
    <property type="term" value="F:ATP binding"/>
    <property type="evidence" value="ECO:0007669"/>
    <property type="project" value="UniProtKB-KW"/>
</dbReference>
<proteinExistence type="predicted"/>
<dbReference type="InterPro" id="IPR027417">
    <property type="entry name" value="P-loop_NTPase"/>
</dbReference>
<keyword evidence="4" id="KW-0378">Hydrolase</keyword>
<dbReference type="SMART" id="SM00490">
    <property type="entry name" value="HELICc"/>
    <property type="match status" value="1"/>
</dbReference>
<evidence type="ECO:0000259" key="9">
    <source>
        <dbReference type="PROSITE" id="PS50089"/>
    </source>
</evidence>
<dbReference type="GO" id="GO:0005634">
    <property type="term" value="C:nucleus"/>
    <property type="evidence" value="ECO:0007669"/>
    <property type="project" value="TreeGrafter"/>
</dbReference>
<feature type="region of interest" description="Disordered" evidence="8">
    <location>
        <begin position="156"/>
        <end position="176"/>
    </location>
</feature>
<evidence type="ECO:0000256" key="2">
    <source>
        <dbReference type="ARBA" id="ARBA00022741"/>
    </source>
</evidence>
<dbReference type="AlphaFoldDB" id="A0A2T4C4A8"/>
<gene>
    <name evidence="12" type="ORF">M440DRAFT_1333029</name>
</gene>
<protein>
    <recommendedName>
        <fullName evidence="14">P-loop containing nucleoside triphosphate hydrolase protein</fullName>
    </recommendedName>
</protein>
<dbReference type="Pfam" id="PF00271">
    <property type="entry name" value="Helicase_C"/>
    <property type="match status" value="1"/>
</dbReference>
<dbReference type="GO" id="GO:0016787">
    <property type="term" value="F:hydrolase activity"/>
    <property type="evidence" value="ECO:0007669"/>
    <property type="project" value="UniProtKB-KW"/>
</dbReference>
<evidence type="ECO:0000313" key="12">
    <source>
        <dbReference type="EMBL" id="PTB76391.1"/>
    </source>
</evidence>
<dbReference type="SMART" id="SM00487">
    <property type="entry name" value="DEXDc"/>
    <property type="match status" value="1"/>
</dbReference>
<dbReference type="Gene3D" id="3.40.50.10810">
    <property type="entry name" value="Tandem AAA-ATPase domain"/>
    <property type="match status" value="1"/>
</dbReference>
<feature type="domain" description="Helicase ATP-binding" evidence="10">
    <location>
        <begin position="260"/>
        <end position="445"/>
    </location>
</feature>
<feature type="domain" description="Helicase C-terminal" evidence="11">
    <location>
        <begin position="690"/>
        <end position="828"/>
    </location>
</feature>
<keyword evidence="3 7" id="KW-0863">Zinc-finger</keyword>
<evidence type="ECO:0000259" key="10">
    <source>
        <dbReference type="PROSITE" id="PS51192"/>
    </source>
</evidence>
<evidence type="ECO:0000256" key="1">
    <source>
        <dbReference type="ARBA" id="ARBA00022723"/>
    </source>
</evidence>
<evidence type="ECO:0008006" key="14">
    <source>
        <dbReference type="Google" id="ProtNLM"/>
    </source>
</evidence>
<dbReference type="PROSITE" id="PS51192">
    <property type="entry name" value="HELICASE_ATP_BIND_1"/>
    <property type="match status" value="1"/>
</dbReference>
<evidence type="ECO:0000256" key="8">
    <source>
        <dbReference type="SAM" id="MobiDB-lite"/>
    </source>
</evidence>
<evidence type="ECO:0000256" key="6">
    <source>
        <dbReference type="ARBA" id="ARBA00022840"/>
    </source>
</evidence>
<dbReference type="EMBL" id="KZ679132">
    <property type="protein sequence ID" value="PTB76391.1"/>
    <property type="molecule type" value="Genomic_DNA"/>
</dbReference>
<evidence type="ECO:0000256" key="3">
    <source>
        <dbReference type="ARBA" id="ARBA00022771"/>
    </source>
</evidence>
<dbReference type="GO" id="GO:0006281">
    <property type="term" value="P:DNA repair"/>
    <property type="evidence" value="ECO:0007669"/>
    <property type="project" value="TreeGrafter"/>
</dbReference>
<evidence type="ECO:0000313" key="13">
    <source>
        <dbReference type="Proteomes" id="UP000240760"/>
    </source>
</evidence>
<dbReference type="PROSITE" id="PS50089">
    <property type="entry name" value="ZF_RING_2"/>
    <property type="match status" value="1"/>
</dbReference>
<dbReference type="OrthoDB" id="448448at2759"/>
<dbReference type="InterPro" id="IPR017907">
    <property type="entry name" value="Znf_RING_CS"/>
</dbReference>
<dbReference type="InterPro" id="IPR050628">
    <property type="entry name" value="SNF2_RAD54_helicase_TF"/>
</dbReference>
<accession>A0A2T4C4A8</accession>
<keyword evidence="1" id="KW-0479">Metal-binding</keyword>
<sequence>MLICVHQLHNVDVKLVGKMQVMYSRLNNSEAVYERFSIKSEDAHVVLRFHDGDEQFGYLRTAVAATLSPLLAKPHLEFEPVALTSELLRIIGHASKPADAIVKVDINVYGPSSAGTEVGDALSDGKLWLQKPGHVRAGLAYDNPHFLRIETNGARPQPAEPVRQLTSNGATSRRNREERLRKMVEEVYSSLNRNRQYDAADAGDRVSQKLLRHQEEALGFMLERESGHINERYCLWESVKLEDGREGFRHRITRAKIRNGIRPNERGGGILADEMGMGKSLSILALVMRMLDDGRAWAQEQENNPRVEGAIKRSRSTLVIVPSALLVNNWLKEIRLHLRDGVTKIRYHGIDRPRELDTIADSDIVVTTYSTLTSEFQTKSTPSLLHSIDWYRIVLDEAHIIRRRATAFYRACDELHANSRWCLTGTPIQNKLADIGTLFAFIRAEPFCKASAFRKWIELPFDQRGDDLNLVKERLIMLIEAFCLRRTRDIIDLPELQQRVRVLTFSAEERKQYVDTEQILLRKHRHRVGEYKESTKFGQFQVNLQMRLLCNHGTYQQPFSWHRRSYTYRDECEAIDSATIGQSSEITCVGCRLPMPVLGSSRMGNGFYEQCAHVVCSECIEQSHTRSEVGEAQHCPVCIRWLRHAMVESGGTANDDSLQKDATKKKKKDDDAYYFSNEGHSTKMEAIIQDVKVDLDKTKSIIFSCWTRTLQLLSKYLNQHHISYVLIDGSCSLTERQTRLDLFADDKETPVLIMTTGTGGFGLNLTCANRIFIVELQWNPGVESQAIARAIRLGQKNKVEVTRYMIDDTVEREMRSQQQWKKQLASLGFDEMTNESDAEMFIE</sequence>
<dbReference type="InterPro" id="IPR038718">
    <property type="entry name" value="SNF2-like_sf"/>
</dbReference>